<evidence type="ECO:0000259" key="2">
    <source>
        <dbReference type="Pfam" id="PF00248"/>
    </source>
</evidence>
<evidence type="ECO:0000256" key="1">
    <source>
        <dbReference type="SAM" id="MobiDB-lite"/>
    </source>
</evidence>
<protein>
    <submittedName>
        <fullName evidence="3">Aldo/keto reductase</fullName>
    </submittedName>
</protein>
<feature type="domain" description="NADP-dependent oxidoreductase" evidence="2">
    <location>
        <begin position="11"/>
        <end position="119"/>
    </location>
</feature>
<sequence length="122" mass="13035">MDEANEVLDGRLASVQNQFSPRFRSSLRELERRAEPGIALPPWSPLGGIVNGPELSAHHAAFRAVADEVAVSVYRVTLAWELALAPVVAPIPGSSRPESIRDSAAATDVTLTPEQNSRLPAA</sequence>
<dbReference type="Proteomes" id="UP001333996">
    <property type="component" value="Unassembled WGS sequence"/>
</dbReference>
<feature type="compositionally biased region" description="Polar residues" evidence="1">
    <location>
        <begin position="109"/>
        <end position="122"/>
    </location>
</feature>
<evidence type="ECO:0000313" key="4">
    <source>
        <dbReference type="Proteomes" id="UP001333996"/>
    </source>
</evidence>
<dbReference type="InterPro" id="IPR036812">
    <property type="entry name" value="NAD(P)_OxRdtase_dom_sf"/>
</dbReference>
<dbReference type="InterPro" id="IPR023210">
    <property type="entry name" value="NADP_OxRdtase_dom"/>
</dbReference>
<dbReference type="EMBL" id="JAYWVC010000461">
    <property type="protein sequence ID" value="MED7828693.1"/>
    <property type="molecule type" value="Genomic_DNA"/>
</dbReference>
<evidence type="ECO:0000313" key="3">
    <source>
        <dbReference type="EMBL" id="MED7828693.1"/>
    </source>
</evidence>
<accession>A0ABU7FYL8</accession>
<dbReference type="Pfam" id="PF00248">
    <property type="entry name" value="Aldo_ket_red"/>
    <property type="match status" value="1"/>
</dbReference>
<name>A0ABU7FYL8_9ACTN</name>
<feature type="region of interest" description="Disordered" evidence="1">
    <location>
        <begin position="90"/>
        <end position="122"/>
    </location>
</feature>
<organism evidence="3 4">
    <name type="scientific">Streptomyces chiangmaiensis</name>
    <dbReference type="NCBI Taxonomy" id="766497"/>
    <lineage>
        <taxon>Bacteria</taxon>
        <taxon>Bacillati</taxon>
        <taxon>Actinomycetota</taxon>
        <taxon>Actinomycetes</taxon>
        <taxon>Kitasatosporales</taxon>
        <taxon>Streptomycetaceae</taxon>
        <taxon>Streptomyces</taxon>
    </lineage>
</organism>
<gene>
    <name evidence="3" type="ORF">VXC91_44405</name>
</gene>
<dbReference type="SUPFAM" id="SSF51430">
    <property type="entry name" value="NAD(P)-linked oxidoreductase"/>
    <property type="match status" value="1"/>
</dbReference>
<dbReference type="Gene3D" id="3.20.20.100">
    <property type="entry name" value="NADP-dependent oxidoreductase domain"/>
    <property type="match status" value="1"/>
</dbReference>
<proteinExistence type="predicted"/>
<keyword evidence="4" id="KW-1185">Reference proteome</keyword>
<reference evidence="3" key="1">
    <citation type="submission" date="2024-01" db="EMBL/GenBank/DDBJ databases">
        <title>First draft genome sequence data of TA4-1, the type strain of Gram-positive actinobacterium Streptomyces chiangmaiensis.</title>
        <authorList>
            <person name="Yasawong M."/>
            <person name="Nantapong N."/>
        </authorList>
    </citation>
    <scope>NUCLEOTIDE SEQUENCE</scope>
    <source>
        <strain evidence="3">TA4-1</strain>
    </source>
</reference>
<comment type="caution">
    <text evidence="3">The sequence shown here is derived from an EMBL/GenBank/DDBJ whole genome shotgun (WGS) entry which is preliminary data.</text>
</comment>